<organism evidence="1 2">
    <name type="scientific">Cavenderia fasciculata</name>
    <name type="common">Slime mold</name>
    <name type="synonym">Dictyostelium fasciculatum</name>
    <dbReference type="NCBI Taxonomy" id="261658"/>
    <lineage>
        <taxon>Eukaryota</taxon>
        <taxon>Amoebozoa</taxon>
        <taxon>Evosea</taxon>
        <taxon>Eumycetozoa</taxon>
        <taxon>Dictyostelia</taxon>
        <taxon>Acytosteliales</taxon>
        <taxon>Cavenderiaceae</taxon>
        <taxon>Cavenderia</taxon>
    </lineage>
</organism>
<dbReference type="PROSITE" id="PS00061">
    <property type="entry name" value="ADH_SHORT"/>
    <property type="match status" value="1"/>
</dbReference>
<dbReference type="InterPro" id="IPR036291">
    <property type="entry name" value="NAD(P)-bd_dom_sf"/>
</dbReference>
<reference evidence="2" key="1">
    <citation type="journal article" date="2011" name="Genome Res.">
        <title>Phylogeny-wide analysis of social amoeba genomes highlights ancient origins for complex intercellular communication.</title>
        <authorList>
            <person name="Heidel A.J."/>
            <person name="Lawal H.M."/>
            <person name="Felder M."/>
            <person name="Schilde C."/>
            <person name="Helps N.R."/>
            <person name="Tunggal B."/>
            <person name="Rivero F."/>
            <person name="John U."/>
            <person name="Schleicher M."/>
            <person name="Eichinger L."/>
            <person name="Platzer M."/>
            <person name="Noegel A.A."/>
            <person name="Schaap P."/>
            <person name="Gloeckner G."/>
        </authorList>
    </citation>
    <scope>NUCLEOTIDE SEQUENCE [LARGE SCALE GENOMIC DNA]</scope>
    <source>
        <strain evidence="2">SH3</strain>
    </source>
</reference>
<dbReference type="STRING" id="1054147.F4PP93"/>
<protein>
    <submittedName>
        <fullName evidence="1">Uncharacterized protein</fullName>
    </submittedName>
</protein>
<dbReference type="PANTHER" id="PTHR43976:SF7">
    <property type="entry name" value="SHORT-CHAIN DEHYDROGENASE_REDUCTASE FAMILY PROTEIN"/>
    <property type="match status" value="1"/>
</dbReference>
<gene>
    <name evidence="1" type="ORF">DFA_04324</name>
</gene>
<accession>F4PP93</accession>
<dbReference type="EMBL" id="GL883009">
    <property type="protein sequence ID" value="EGG22206.1"/>
    <property type="molecule type" value="Genomic_DNA"/>
</dbReference>
<dbReference type="AlphaFoldDB" id="F4PP93"/>
<keyword evidence="2" id="KW-1185">Reference proteome</keyword>
<sequence>MTDTSKVLFMVGASSGFGLSITKLFLEKGFRVAATARSKEQLIKAVGETDTNKFLALENNLKEDEAINKTVQDIVSHFGRIDIVFCNAGYGISGVNEEVSDQNLRDIFNINFFAYASVLRHVTKYLQSGAHVFLLSSIGGFNPFPGSIAYNTTKFAVCALGESYAAEVKAFGIKVTNLNSGAFATSFGSGMQPAAINLQEKYKDIYQKAGEFYTSLILKDAGKFSELILEYVNSDKPEAPLNLFIGADANQLAHEKIAQLQKDLKDNEQFTIDRFLTK</sequence>
<dbReference type="GeneID" id="14874707"/>
<dbReference type="KEGG" id="dfa:DFA_04324"/>
<evidence type="ECO:0000313" key="1">
    <source>
        <dbReference type="EMBL" id="EGG22206.1"/>
    </source>
</evidence>
<dbReference type="RefSeq" id="XP_004360057.1">
    <property type="nucleotide sequence ID" value="XM_004360000.1"/>
</dbReference>
<dbReference type="Gene3D" id="3.40.50.720">
    <property type="entry name" value="NAD(P)-binding Rossmann-like Domain"/>
    <property type="match status" value="1"/>
</dbReference>
<dbReference type="PRINTS" id="PR00081">
    <property type="entry name" value="GDHRDH"/>
</dbReference>
<dbReference type="InterPro" id="IPR051911">
    <property type="entry name" value="SDR_oxidoreductase"/>
</dbReference>
<dbReference type="Pfam" id="PF00106">
    <property type="entry name" value="adh_short"/>
    <property type="match status" value="1"/>
</dbReference>
<evidence type="ECO:0000313" key="2">
    <source>
        <dbReference type="Proteomes" id="UP000007797"/>
    </source>
</evidence>
<dbReference type="InterPro" id="IPR020904">
    <property type="entry name" value="Sc_DH/Rdtase_CS"/>
</dbReference>
<dbReference type="OrthoDB" id="1274115at2759"/>
<proteinExistence type="predicted"/>
<dbReference type="InterPro" id="IPR002347">
    <property type="entry name" value="SDR_fam"/>
</dbReference>
<dbReference type="OMA" id="FASMPSW"/>
<dbReference type="PANTHER" id="PTHR43976">
    <property type="entry name" value="SHORT CHAIN DEHYDROGENASE"/>
    <property type="match status" value="1"/>
</dbReference>
<name>F4PP93_CACFS</name>
<dbReference type="Proteomes" id="UP000007797">
    <property type="component" value="Unassembled WGS sequence"/>
</dbReference>
<dbReference type="SUPFAM" id="SSF51735">
    <property type="entry name" value="NAD(P)-binding Rossmann-fold domains"/>
    <property type="match status" value="1"/>
</dbReference>